<evidence type="ECO:0000313" key="2">
    <source>
        <dbReference type="EMBL" id="KAK9216220.1"/>
    </source>
</evidence>
<evidence type="ECO:0000313" key="3">
    <source>
        <dbReference type="Proteomes" id="UP001428341"/>
    </source>
</evidence>
<dbReference type="AlphaFoldDB" id="A0AAP0MTV8"/>
<proteinExistence type="predicted"/>
<protein>
    <submittedName>
        <fullName evidence="2">Uncharacterized protein</fullName>
    </submittedName>
</protein>
<name>A0AAP0MTV8_9ROSI</name>
<sequence>MNLDRECEVEARGAETDGFQGDDLESPEIARSPEKCLYRDHNNNVVAESFYLTVFSYADWAGNRDDLTSILAFVMLLGSNPISWCSKKKCSICPFVYEAKYHAIAFAIVDFKLDV</sequence>
<dbReference type="Proteomes" id="UP001428341">
    <property type="component" value="Unassembled WGS sequence"/>
</dbReference>
<feature type="region of interest" description="Disordered" evidence="1">
    <location>
        <begin position="1"/>
        <end position="26"/>
    </location>
</feature>
<gene>
    <name evidence="2" type="ORF">WN944_008227</name>
</gene>
<organism evidence="2 3">
    <name type="scientific">Citrus x changshan-huyou</name>
    <dbReference type="NCBI Taxonomy" id="2935761"/>
    <lineage>
        <taxon>Eukaryota</taxon>
        <taxon>Viridiplantae</taxon>
        <taxon>Streptophyta</taxon>
        <taxon>Embryophyta</taxon>
        <taxon>Tracheophyta</taxon>
        <taxon>Spermatophyta</taxon>
        <taxon>Magnoliopsida</taxon>
        <taxon>eudicotyledons</taxon>
        <taxon>Gunneridae</taxon>
        <taxon>Pentapetalae</taxon>
        <taxon>rosids</taxon>
        <taxon>malvids</taxon>
        <taxon>Sapindales</taxon>
        <taxon>Rutaceae</taxon>
        <taxon>Aurantioideae</taxon>
        <taxon>Citrus</taxon>
    </lineage>
</organism>
<dbReference type="EMBL" id="JBCGBO010000003">
    <property type="protein sequence ID" value="KAK9216220.1"/>
    <property type="molecule type" value="Genomic_DNA"/>
</dbReference>
<feature type="compositionally biased region" description="Basic and acidic residues" evidence="1">
    <location>
        <begin position="1"/>
        <end position="15"/>
    </location>
</feature>
<keyword evidence="3" id="KW-1185">Reference proteome</keyword>
<comment type="caution">
    <text evidence="2">The sequence shown here is derived from an EMBL/GenBank/DDBJ whole genome shotgun (WGS) entry which is preliminary data.</text>
</comment>
<evidence type="ECO:0000256" key="1">
    <source>
        <dbReference type="SAM" id="MobiDB-lite"/>
    </source>
</evidence>
<accession>A0AAP0MTV8</accession>
<reference evidence="2 3" key="1">
    <citation type="submission" date="2024-05" db="EMBL/GenBank/DDBJ databases">
        <title>Haplotype-resolved chromosome-level genome assembly of Huyou (Citrus changshanensis).</title>
        <authorList>
            <person name="Miao C."/>
            <person name="Chen W."/>
            <person name="Wu Y."/>
            <person name="Wang L."/>
            <person name="Zhao S."/>
            <person name="Grierson D."/>
            <person name="Xu C."/>
            <person name="Chen K."/>
        </authorList>
    </citation>
    <scope>NUCLEOTIDE SEQUENCE [LARGE SCALE GENOMIC DNA]</scope>
    <source>
        <strain evidence="2">01-14</strain>
        <tissue evidence="2">Leaf</tissue>
    </source>
</reference>